<dbReference type="PANTHER" id="PTHR21724">
    <property type="entry name" value="SHKT DOMAIN-CONTAINING PROTEIN"/>
    <property type="match status" value="1"/>
</dbReference>
<dbReference type="PROSITE" id="PS51670">
    <property type="entry name" value="SHKT"/>
    <property type="match status" value="1"/>
</dbReference>
<gene>
    <name evidence="5" type="ORF">Tcan_05342</name>
</gene>
<name>A0A0B2W097_TOXCA</name>
<evidence type="ECO:0000259" key="4">
    <source>
        <dbReference type="PROSITE" id="PS51670"/>
    </source>
</evidence>
<comment type="caution">
    <text evidence="1">Lacks conserved residue(s) required for the propagation of feature annotation.</text>
</comment>
<dbReference type="Proteomes" id="UP000031036">
    <property type="component" value="Unassembled WGS sequence"/>
</dbReference>
<feature type="domain" description="ShKT" evidence="4">
    <location>
        <begin position="112"/>
        <end position="144"/>
    </location>
</feature>
<feature type="disulfide bond" evidence="1">
    <location>
        <begin position="119"/>
        <end position="137"/>
    </location>
</feature>
<dbReference type="EMBL" id="JPKZ01000439">
    <property type="protein sequence ID" value="KHN87323.1"/>
    <property type="molecule type" value="Genomic_DNA"/>
</dbReference>
<dbReference type="AlphaFoldDB" id="A0A0B2W097"/>
<evidence type="ECO:0000256" key="3">
    <source>
        <dbReference type="SAM" id="SignalP"/>
    </source>
</evidence>
<dbReference type="SMART" id="SM00254">
    <property type="entry name" value="ShKT"/>
    <property type="match status" value="4"/>
</dbReference>
<dbReference type="Pfam" id="PF01549">
    <property type="entry name" value="ShK"/>
    <property type="match status" value="3"/>
</dbReference>
<dbReference type="InterPro" id="IPR003582">
    <property type="entry name" value="ShKT_dom"/>
</dbReference>
<evidence type="ECO:0000313" key="6">
    <source>
        <dbReference type="Proteomes" id="UP000031036"/>
    </source>
</evidence>
<keyword evidence="1" id="KW-1015">Disulfide bond</keyword>
<evidence type="ECO:0000313" key="5">
    <source>
        <dbReference type="EMBL" id="KHN87323.1"/>
    </source>
</evidence>
<evidence type="ECO:0000256" key="2">
    <source>
        <dbReference type="SAM" id="MobiDB-lite"/>
    </source>
</evidence>
<feature type="compositionally biased region" description="Basic and acidic residues" evidence="2">
    <location>
        <begin position="200"/>
        <end position="219"/>
    </location>
</feature>
<keyword evidence="6" id="KW-1185">Reference proteome</keyword>
<organism evidence="5 6">
    <name type="scientific">Toxocara canis</name>
    <name type="common">Canine roundworm</name>
    <dbReference type="NCBI Taxonomy" id="6265"/>
    <lineage>
        <taxon>Eukaryota</taxon>
        <taxon>Metazoa</taxon>
        <taxon>Ecdysozoa</taxon>
        <taxon>Nematoda</taxon>
        <taxon>Chromadorea</taxon>
        <taxon>Rhabditida</taxon>
        <taxon>Spirurina</taxon>
        <taxon>Ascaridomorpha</taxon>
        <taxon>Ascaridoidea</taxon>
        <taxon>Toxocaridae</taxon>
        <taxon>Toxocara</taxon>
    </lineage>
</organism>
<feature type="region of interest" description="Disordered" evidence="2">
    <location>
        <begin position="191"/>
        <end position="219"/>
    </location>
</feature>
<accession>A0A0B2W097</accession>
<comment type="caution">
    <text evidence="5">The sequence shown here is derived from an EMBL/GenBank/DDBJ whole genome shotgun (WGS) entry which is preliminary data.</text>
</comment>
<feature type="chain" id="PRO_5002095695" description="ShKT domain-containing protein" evidence="3">
    <location>
        <begin position="19"/>
        <end position="219"/>
    </location>
</feature>
<dbReference type="OMA" id="HANCARY"/>
<reference evidence="5 6" key="1">
    <citation type="submission" date="2014-11" db="EMBL/GenBank/DDBJ databases">
        <title>Genetic blueprint of the zoonotic pathogen Toxocara canis.</title>
        <authorList>
            <person name="Zhu X.-Q."/>
            <person name="Korhonen P.K."/>
            <person name="Cai H."/>
            <person name="Young N.D."/>
            <person name="Nejsum P."/>
            <person name="von Samson-Himmelstjerna G."/>
            <person name="Boag P.R."/>
            <person name="Tan P."/>
            <person name="Li Q."/>
            <person name="Min J."/>
            <person name="Yang Y."/>
            <person name="Wang X."/>
            <person name="Fang X."/>
            <person name="Hall R.S."/>
            <person name="Hofmann A."/>
            <person name="Sternberg P.W."/>
            <person name="Jex A.R."/>
            <person name="Gasser R.B."/>
        </authorList>
    </citation>
    <scope>NUCLEOTIDE SEQUENCE [LARGE SCALE GENOMIC DNA]</scope>
    <source>
        <strain evidence="5">PN_DK_2014</strain>
    </source>
</reference>
<sequence>MFRHAAFFLLLTVSLSYAQDCKDQADFCHSIVDNNKCSLGAAKRLCRKSCGHCSEPAPPRPEPTADCKDERDDCEAGFYICGEYPQLAKQCKQTCEICGQPERPRPTAGAGCEDEASFCHSVVDKNKCGLSAAKRQCRKSCGHCEAPVPPLPTPTDDCKDERDDCENSFYICGEYPELAPQCKMTCEICGGRPGATKNPVETKDRNVPDEKKRRSMEDG</sequence>
<evidence type="ECO:0000256" key="1">
    <source>
        <dbReference type="PROSITE-ProRule" id="PRU01005"/>
    </source>
</evidence>
<feature type="disulfide bond" evidence="1">
    <location>
        <begin position="128"/>
        <end position="141"/>
    </location>
</feature>
<proteinExistence type="predicted"/>
<dbReference type="PANTHER" id="PTHR21724:SF109">
    <property type="entry name" value="SHKT DOMAIN-CONTAINING PROTEIN"/>
    <property type="match status" value="1"/>
</dbReference>
<feature type="signal peptide" evidence="3">
    <location>
        <begin position="1"/>
        <end position="18"/>
    </location>
</feature>
<dbReference type="OrthoDB" id="5873766at2759"/>
<protein>
    <recommendedName>
        <fullName evidence="4">ShKT domain-containing protein</fullName>
    </recommendedName>
</protein>
<keyword evidence="3" id="KW-0732">Signal</keyword>